<dbReference type="AlphaFoldDB" id="A0A2V1GXU2"/>
<evidence type="ECO:0000256" key="11">
    <source>
        <dbReference type="ARBA" id="ARBA00023225"/>
    </source>
</evidence>
<comment type="subcellular location">
    <subcellularLocation>
        <location evidence="1">Cell membrane</location>
        <topology evidence="1">Peripheral membrane protein</topology>
        <orientation evidence="1">Cytoplasmic side</orientation>
    </subcellularLocation>
</comment>
<evidence type="ECO:0000256" key="12">
    <source>
        <dbReference type="ARBA" id="ARBA00025337"/>
    </source>
</evidence>
<dbReference type="InterPro" id="IPR047040">
    <property type="entry name" value="FlhF__GTPase_dom"/>
</dbReference>
<evidence type="ECO:0000313" key="16">
    <source>
        <dbReference type="EMBL" id="PVZ66695.1"/>
    </source>
</evidence>
<dbReference type="InterPro" id="IPR027417">
    <property type="entry name" value="P-loop_NTPase"/>
</dbReference>
<evidence type="ECO:0000256" key="5">
    <source>
        <dbReference type="ARBA" id="ARBA00022475"/>
    </source>
</evidence>
<dbReference type="FunFam" id="3.40.50.300:FF:000695">
    <property type="entry name" value="Flagellar biosynthesis regulator FlhF"/>
    <property type="match status" value="1"/>
</dbReference>
<feature type="region of interest" description="Disordered" evidence="14">
    <location>
        <begin position="103"/>
        <end position="159"/>
    </location>
</feature>
<feature type="compositionally biased region" description="Polar residues" evidence="14">
    <location>
        <begin position="103"/>
        <end position="114"/>
    </location>
</feature>
<evidence type="ECO:0000256" key="8">
    <source>
        <dbReference type="ARBA" id="ARBA00022927"/>
    </source>
</evidence>
<comment type="function">
    <text evidence="12">Necessary for flagellar biosynthesis. May be involved in translocation of the flagellum.</text>
</comment>
<keyword evidence="10" id="KW-0472">Membrane</keyword>
<evidence type="ECO:0000256" key="2">
    <source>
        <dbReference type="ARBA" id="ARBA00008531"/>
    </source>
</evidence>
<dbReference type="PANTHER" id="PTHR43134:SF3">
    <property type="entry name" value="FLAGELLAR BIOSYNTHESIS PROTEIN FLHF"/>
    <property type="match status" value="1"/>
</dbReference>
<accession>A0A2V1GXU2</accession>
<dbReference type="PANTHER" id="PTHR43134">
    <property type="entry name" value="SIGNAL RECOGNITION PARTICLE RECEPTOR SUBUNIT ALPHA"/>
    <property type="match status" value="1"/>
</dbReference>
<dbReference type="GO" id="GO:0005047">
    <property type="term" value="F:signal recognition particle binding"/>
    <property type="evidence" value="ECO:0007669"/>
    <property type="project" value="TreeGrafter"/>
</dbReference>
<dbReference type="EMBL" id="QDDL01000007">
    <property type="protein sequence ID" value="PVZ66695.1"/>
    <property type="molecule type" value="Genomic_DNA"/>
</dbReference>
<feature type="region of interest" description="Disordered" evidence="14">
    <location>
        <begin position="215"/>
        <end position="294"/>
    </location>
</feature>
<comment type="similarity">
    <text evidence="2">Belongs to the GTP-binding SRP family.</text>
</comment>
<feature type="region of interest" description="Disordered" evidence="14">
    <location>
        <begin position="61"/>
        <end position="91"/>
    </location>
</feature>
<dbReference type="SMART" id="SM00962">
    <property type="entry name" value="SRP54"/>
    <property type="match status" value="1"/>
</dbReference>
<evidence type="ECO:0000256" key="13">
    <source>
        <dbReference type="ARBA" id="ARBA00030866"/>
    </source>
</evidence>
<evidence type="ECO:0000256" key="1">
    <source>
        <dbReference type="ARBA" id="ARBA00004413"/>
    </source>
</evidence>
<keyword evidence="5" id="KW-1003">Cell membrane</keyword>
<keyword evidence="6" id="KW-0547">Nucleotide-binding</keyword>
<sequence length="618" mass="67200">MRMQRFTAPDMRRAMRQIKEELGAEAVILSSKKHAAGVELVAAIDCDESLAAIPDSHQQAAFNSQPAIAERRPAKPASWKAAMNEKLDEKPSLAKRALAGFSRNSQRPAMQAAQSPAPRVKQAPQASQHRTPTTSHLNTRSADTTRPTQQKNAAQSMESMDWQGFSEKAFAKATQAKTRQASADADRSAPTPAVTQSGGGNAAATFGASSFAAQVQRQVQQQAQSQRPSDFDLEDSHRHQPDQLKISDQAFQADYQSKGRQAQDRQPENTQPQQQNNQSQQNHSFSAPAETTEMSKIEAQIEDLKKLMEQMAQNTQAHHQASGLYSVNPLAGQNTSAAASTISPMLPQSEIANKLQQKFANFGLSHSLCQEMGIKFADLGTDAGFERGVRSLTDQITCIDDDILAQEGVIALVGPTGAGKTTTIAKLAARYVMRFGPKSLVLINNDSYRIGAREQLRTYGRILGVDVVEAENTQQMHHILDSMQGKKMALIDTTGISEQNSGIPDWLVPGHARIPVNRYLVLPAIGQLGYQQHAIERFSALGLNGCILSKVDEALGLGESLGALIDSQLPLLAVTNGQRVPEDLARPPAGELVEQALKLHRRSAANNEFKDKLVNAFR</sequence>
<keyword evidence="9" id="KW-0342">GTP-binding</keyword>
<dbReference type="InterPro" id="IPR000897">
    <property type="entry name" value="SRP54_GTPase_dom"/>
</dbReference>
<evidence type="ECO:0000259" key="15">
    <source>
        <dbReference type="SMART" id="SM00962"/>
    </source>
</evidence>
<dbReference type="RefSeq" id="WP_116688059.1">
    <property type="nucleotide sequence ID" value="NZ_CAWNYD010000007.1"/>
</dbReference>
<feature type="region of interest" description="Disordered" evidence="14">
    <location>
        <begin position="171"/>
        <end position="201"/>
    </location>
</feature>
<dbReference type="GO" id="GO:0006614">
    <property type="term" value="P:SRP-dependent cotranslational protein targeting to membrane"/>
    <property type="evidence" value="ECO:0007669"/>
    <property type="project" value="InterPro"/>
</dbReference>
<evidence type="ECO:0000256" key="3">
    <source>
        <dbReference type="ARBA" id="ARBA00014919"/>
    </source>
</evidence>
<evidence type="ECO:0000256" key="4">
    <source>
        <dbReference type="ARBA" id="ARBA00022448"/>
    </source>
</evidence>
<feature type="compositionally biased region" description="Polar residues" evidence="14">
    <location>
        <begin position="124"/>
        <end position="158"/>
    </location>
</feature>
<evidence type="ECO:0000313" key="17">
    <source>
        <dbReference type="Proteomes" id="UP000244906"/>
    </source>
</evidence>
<evidence type="ECO:0000256" key="6">
    <source>
        <dbReference type="ARBA" id="ARBA00022741"/>
    </source>
</evidence>
<evidence type="ECO:0000256" key="10">
    <source>
        <dbReference type="ARBA" id="ARBA00023136"/>
    </source>
</evidence>
<comment type="caution">
    <text evidence="16">The sequence shown here is derived from an EMBL/GenBank/DDBJ whole genome shotgun (WGS) entry which is preliminary data.</text>
</comment>
<dbReference type="GO" id="GO:0005525">
    <property type="term" value="F:GTP binding"/>
    <property type="evidence" value="ECO:0007669"/>
    <property type="project" value="UniProtKB-KW"/>
</dbReference>
<dbReference type="SUPFAM" id="SSF52540">
    <property type="entry name" value="P-loop containing nucleoside triphosphate hydrolases"/>
    <property type="match status" value="1"/>
</dbReference>
<dbReference type="Pfam" id="PF00448">
    <property type="entry name" value="SRP54"/>
    <property type="match status" value="1"/>
</dbReference>
<evidence type="ECO:0000256" key="14">
    <source>
        <dbReference type="SAM" id="MobiDB-lite"/>
    </source>
</evidence>
<proteinExistence type="inferred from homology"/>
<dbReference type="CDD" id="cd17873">
    <property type="entry name" value="FlhF"/>
    <property type="match status" value="1"/>
</dbReference>
<dbReference type="GO" id="GO:0005886">
    <property type="term" value="C:plasma membrane"/>
    <property type="evidence" value="ECO:0007669"/>
    <property type="project" value="UniProtKB-SubCell"/>
</dbReference>
<dbReference type="Gene3D" id="3.40.50.300">
    <property type="entry name" value="P-loop containing nucleotide triphosphate hydrolases"/>
    <property type="match status" value="1"/>
</dbReference>
<keyword evidence="7" id="KW-1005">Bacterial flagellum biogenesis</keyword>
<feature type="domain" description="SRP54-type proteins GTP-binding" evidence="15">
    <location>
        <begin position="407"/>
        <end position="598"/>
    </location>
</feature>
<dbReference type="GO" id="GO:0015031">
    <property type="term" value="P:protein transport"/>
    <property type="evidence" value="ECO:0007669"/>
    <property type="project" value="UniProtKB-KW"/>
</dbReference>
<evidence type="ECO:0000256" key="7">
    <source>
        <dbReference type="ARBA" id="ARBA00022795"/>
    </source>
</evidence>
<gene>
    <name evidence="16" type="ORF">DC094_15615</name>
</gene>
<reference evidence="16 17" key="1">
    <citation type="submission" date="2018-04" db="EMBL/GenBank/DDBJ databases">
        <title>Thalassorhabdus spongiae gen. nov., sp. nov., isolated from a marine sponge in South-West Iceland.</title>
        <authorList>
            <person name="Knobloch S."/>
            <person name="Daussin A."/>
            <person name="Johannsson R."/>
            <person name="Marteinsson V.T."/>
        </authorList>
    </citation>
    <scope>NUCLEOTIDE SEQUENCE [LARGE SCALE GENOMIC DNA]</scope>
    <source>
        <strain evidence="16 17">Hp12</strain>
    </source>
</reference>
<dbReference type="Proteomes" id="UP000244906">
    <property type="component" value="Unassembled WGS sequence"/>
</dbReference>
<feature type="compositionally biased region" description="Low complexity" evidence="14">
    <location>
        <begin position="215"/>
        <end position="227"/>
    </location>
</feature>
<organism evidence="16 17">
    <name type="scientific">Pelagibaculum spongiae</name>
    <dbReference type="NCBI Taxonomy" id="2080658"/>
    <lineage>
        <taxon>Bacteria</taxon>
        <taxon>Pseudomonadati</taxon>
        <taxon>Pseudomonadota</taxon>
        <taxon>Gammaproteobacteria</taxon>
        <taxon>Oceanospirillales</taxon>
        <taxon>Pelagibaculum</taxon>
    </lineage>
</organism>
<feature type="compositionally biased region" description="Low complexity" evidence="14">
    <location>
        <begin position="268"/>
        <end position="282"/>
    </location>
</feature>
<keyword evidence="11" id="KW-1006">Bacterial flagellum protein export</keyword>
<dbReference type="GO" id="GO:0044781">
    <property type="term" value="P:bacterial-type flagellum organization"/>
    <property type="evidence" value="ECO:0007669"/>
    <property type="project" value="UniProtKB-KW"/>
</dbReference>
<name>A0A2V1GXU2_9GAMM</name>
<dbReference type="OrthoDB" id="9778554at2"/>
<keyword evidence="8" id="KW-0653">Protein transport</keyword>
<protein>
    <recommendedName>
        <fullName evidence="3">Flagellar biosynthesis protein FlhF</fullName>
    </recommendedName>
    <alternativeName>
        <fullName evidence="13">Flagella-associated GTP-binding protein</fullName>
    </alternativeName>
</protein>
<keyword evidence="4" id="KW-0813">Transport</keyword>
<evidence type="ECO:0000256" key="9">
    <source>
        <dbReference type="ARBA" id="ARBA00023134"/>
    </source>
</evidence>
<keyword evidence="17" id="KW-1185">Reference proteome</keyword>
<dbReference type="GO" id="GO:0003924">
    <property type="term" value="F:GTPase activity"/>
    <property type="evidence" value="ECO:0007669"/>
    <property type="project" value="InterPro"/>
</dbReference>